<accession>A0A5C8V3J6</accession>
<name>A0A5C8V3J6_9FLAO</name>
<evidence type="ECO:0000313" key="1">
    <source>
        <dbReference type="EMBL" id="TXN36134.1"/>
    </source>
</evidence>
<evidence type="ECO:0000313" key="2">
    <source>
        <dbReference type="Proteomes" id="UP000321456"/>
    </source>
</evidence>
<keyword evidence="2" id="KW-1185">Reference proteome</keyword>
<evidence type="ECO:0008006" key="3">
    <source>
        <dbReference type="Google" id="ProtNLM"/>
    </source>
</evidence>
<dbReference type="AlphaFoldDB" id="A0A5C8V3J6"/>
<organism evidence="1 2">
    <name type="scientific">Flagellimonas hymeniacidonis</name>
    <dbReference type="NCBI Taxonomy" id="2603628"/>
    <lineage>
        <taxon>Bacteria</taxon>
        <taxon>Pseudomonadati</taxon>
        <taxon>Bacteroidota</taxon>
        <taxon>Flavobacteriia</taxon>
        <taxon>Flavobacteriales</taxon>
        <taxon>Flavobacteriaceae</taxon>
        <taxon>Flagellimonas</taxon>
    </lineage>
</organism>
<protein>
    <recommendedName>
        <fullName evidence="3">Lipocalin-like domain-containing protein</fullName>
    </recommendedName>
</protein>
<dbReference type="RefSeq" id="WP_147744905.1">
    <property type="nucleotide sequence ID" value="NZ_VRUR01000002.1"/>
</dbReference>
<gene>
    <name evidence="1" type="ORF">FVB32_16380</name>
</gene>
<reference evidence="1 2" key="1">
    <citation type="submission" date="2019-08" db="EMBL/GenBank/DDBJ databases">
        <title>Professor.</title>
        <authorList>
            <person name="Park J.S."/>
        </authorList>
    </citation>
    <scope>NUCLEOTIDE SEQUENCE [LARGE SCALE GENOMIC DNA]</scope>
    <source>
        <strain evidence="1 2">176CP5-101</strain>
    </source>
</reference>
<sequence length="110" mass="12439">MSFCQTKNFKNELLGIWEAYNKTTLDGEDGSDLTLDGEPFTIELKLIFHDDERATFENPAGKVKTTYSVKGDTLKVSYFTYSIVEVSKSQLVIKEEKLMGGLIYLKKIGD</sequence>
<proteinExistence type="predicted"/>
<comment type="caution">
    <text evidence="1">The sequence shown here is derived from an EMBL/GenBank/DDBJ whole genome shotgun (WGS) entry which is preliminary data.</text>
</comment>
<dbReference type="Proteomes" id="UP000321456">
    <property type="component" value="Unassembled WGS sequence"/>
</dbReference>
<dbReference type="EMBL" id="VRUR01000002">
    <property type="protein sequence ID" value="TXN36134.1"/>
    <property type="molecule type" value="Genomic_DNA"/>
</dbReference>